<keyword evidence="3 7" id="KW-0489">Methyltransferase</keyword>
<comment type="catalytic activity">
    <reaction evidence="6 7">
        <text>L-arginyl-[protein] + 2 S-adenosyl-L-methionine = N(omega),N(omega)'-dimethyl-L-arginyl-[protein] + 2 S-adenosyl-L-homocysteine + 2 H(+)</text>
        <dbReference type="Rhea" id="RHEA:48108"/>
        <dbReference type="Rhea" id="RHEA-COMP:10532"/>
        <dbReference type="Rhea" id="RHEA-COMP:11992"/>
        <dbReference type="ChEBI" id="CHEBI:15378"/>
        <dbReference type="ChEBI" id="CHEBI:29965"/>
        <dbReference type="ChEBI" id="CHEBI:57856"/>
        <dbReference type="ChEBI" id="CHEBI:59789"/>
        <dbReference type="ChEBI" id="CHEBI:88221"/>
        <dbReference type="EC" id="2.1.1.320"/>
    </reaction>
</comment>
<feature type="region of interest" description="Disordered" evidence="8">
    <location>
        <begin position="16"/>
        <end position="36"/>
    </location>
</feature>
<name>A0AAW0EL06_9TRYP</name>
<gene>
    <name evidence="9" type="ORF">NESM_000346100</name>
</gene>
<evidence type="ECO:0000256" key="4">
    <source>
        <dbReference type="ARBA" id="ARBA00022679"/>
    </source>
</evidence>
<evidence type="ECO:0000256" key="7">
    <source>
        <dbReference type="RuleBase" id="RU364114"/>
    </source>
</evidence>
<dbReference type="GO" id="GO:0035243">
    <property type="term" value="F:protein-arginine omega-N symmetric methyltransferase activity"/>
    <property type="evidence" value="ECO:0007669"/>
    <property type="project" value="UniProtKB-EC"/>
</dbReference>
<comment type="function">
    <text evidence="7">Arginine methyltransferase involved in the assembly or stability of mitochondrial NADH:ubiquinone oxidoreductase complex (complex I).</text>
</comment>
<evidence type="ECO:0000256" key="5">
    <source>
        <dbReference type="ARBA" id="ARBA00023128"/>
    </source>
</evidence>
<dbReference type="EC" id="2.1.1.320" evidence="7"/>
<evidence type="ECO:0000256" key="2">
    <source>
        <dbReference type="ARBA" id="ARBA00005891"/>
    </source>
</evidence>
<keyword evidence="4 7" id="KW-0808">Transferase</keyword>
<dbReference type="GO" id="GO:0032259">
    <property type="term" value="P:methylation"/>
    <property type="evidence" value="ECO:0007669"/>
    <property type="project" value="UniProtKB-KW"/>
</dbReference>
<dbReference type="Proteomes" id="UP001430356">
    <property type="component" value="Unassembled WGS sequence"/>
</dbReference>
<evidence type="ECO:0000256" key="3">
    <source>
        <dbReference type="ARBA" id="ARBA00022603"/>
    </source>
</evidence>
<dbReference type="GO" id="GO:0032981">
    <property type="term" value="P:mitochondrial respiratory chain complex I assembly"/>
    <property type="evidence" value="ECO:0007669"/>
    <property type="project" value="TreeGrafter"/>
</dbReference>
<dbReference type="Pfam" id="PF02636">
    <property type="entry name" value="Methyltransf_28"/>
    <property type="match status" value="1"/>
</dbReference>
<comment type="caution">
    <text evidence="9">The sequence shown here is derived from an EMBL/GenBank/DDBJ whole genome shotgun (WGS) entry which is preliminary data.</text>
</comment>
<dbReference type="InterPro" id="IPR038375">
    <property type="entry name" value="NDUFAF7_sf"/>
</dbReference>
<dbReference type="PANTHER" id="PTHR12049">
    <property type="entry name" value="PROTEIN ARGININE METHYLTRANSFERASE NDUFAF7, MITOCHONDRIAL"/>
    <property type="match status" value="1"/>
</dbReference>
<dbReference type="InterPro" id="IPR003788">
    <property type="entry name" value="NDUFAF7"/>
</dbReference>
<dbReference type="PANTHER" id="PTHR12049:SF7">
    <property type="entry name" value="PROTEIN ARGININE METHYLTRANSFERASE NDUFAF7, MITOCHONDRIAL"/>
    <property type="match status" value="1"/>
</dbReference>
<dbReference type="GO" id="GO:0005739">
    <property type="term" value="C:mitochondrion"/>
    <property type="evidence" value="ECO:0007669"/>
    <property type="project" value="UniProtKB-SubCell"/>
</dbReference>
<accession>A0AAW0EL06</accession>
<evidence type="ECO:0000256" key="1">
    <source>
        <dbReference type="ARBA" id="ARBA00004173"/>
    </source>
</evidence>
<dbReference type="InterPro" id="IPR029063">
    <property type="entry name" value="SAM-dependent_MTases_sf"/>
</dbReference>
<evidence type="ECO:0000313" key="9">
    <source>
        <dbReference type="EMBL" id="KAK7194311.1"/>
    </source>
</evidence>
<reference evidence="9 10" key="1">
    <citation type="journal article" date="2021" name="MBio">
        <title>A New Model Trypanosomatid, Novymonas esmeraldas: Genomic Perception of Its 'Candidatus Pandoraea novymonadis' Endosymbiont.</title>
        <authorList>
            <person name="Zakharova A."/>
            <person name="Saura A."/>
            <person name="Butenko A."/>
            <person name="Podesvova L."/>
            <person name="Warmusova S."/>
            <person name="Kostygov A.Y."/>
            <person name="Nenarokova A."/>
            <person name="Lukes J."/>
            <person name="Opperdoes F.R."/>
            <person name="Yurchenko V."/>
        </authorList>
    </citation>
    <scope>NUCLEOTIDE SEQUENCE [LARGE SCALE GENOMIC DNA]</scope>
    <source>
        <strain evidence="9 10">E262AT.01</strain>
    </source>
</reference>
<proteinExistence type="inferred from homology"/>
<organism evidence="9 10">
    <name type="scientific">Novymonas esmeraldas</name>
    <dbReference type="NCBI Taxonomy" id="1808958"/>
    <lineage>
        <taxon>Eukaryota</taxon>
        <taxon>Discoba</taxon>
        <taxon>Euglenozoa</taxon>
        <taxon>Kinetoplastea</taxon>
        <taxon>Metakinetoplastina</taxon>
        <taxon>Trypanosomatida</taxon>
        <taxon>Trypanosomatidae</taxon>
        <taxon>Novymonas</taxon>
    </lineage>
</organism>
<evidence type="ECO:0000313" key="10">
    <source>
        <dbReference type="Proteomes" id="UP001430356"/>
    </source>
</evidence>
<dbReference type="SUPFAM" id="SSF53335">
    <property type="entry name" value="S-adenosyl-L-methionine-dependent methyltransferases"/>
    <property type="match status" value="1"/>
</dbReference>
<sequence>MHRSFWRSSAAAAARGATPVPSPAASSSSLSSSSSSSCAPLRCAAAASVWARCGVAALPLLQQLPMPNHRAGLLRSTPVRLAMNLHASDMSTPDRATVHSATKKEFKTALCNELVNKITAQGYYPMSQYIKDCLTHPHHGYYATKKNVIGSDAADFITAAEIPFFGDVLAAWVMDAWQKMGTPRVLHLVELGPGRGTLMKTMLKQIQYSNPHLLHFVQVHLVEVGAARREEQKAALAEFQTAQGKIKWWLDLESLPFSLEPTVFIANEYFDALPVAQFRYTERGWVETCVDVDTDPGTEAHLRLVHAPSGSMSAYLIPDDVRRSGKAGDSIEVNTVGMQTMETILKKMVDCQKAACLLIDYGKDDHMHSTLRGIRGHRFVDPLLSPGEVDLSCWVSFRQLRWALERLEVARRHLKWFPVMTQRDFLRENGIDIRLAHVIKDEETKSAMKVLQHYRRLMDVEEMGESYKVFALQTRNFPNVSPFFAEMPLPPLPQERGAPGHAGSR</sequence>
<comment type="similarity">
    <text evidence="2 7">Belongs to the NDUFAF7 family.</text>
</comment>
<dbReference type="AlphaFoldDB" id="A0AAW0EL06"/>
<keyword evidence="5 7" id="KW-0496">Mitochondrion</keyword>
<keyword evidence="10" id="KW-1185">Reference proteome</keyword>
<protein>
    <recommendedName>
        <fullName evidence="7">Protein arginine methyltransferase NDUFAF7</fullName>
        <ecNumber evidence="7">2.1.1.320</ecNumber>
    </recommendedName>
</protein>
<dbReference type="Gene3D" id="3.40.50.12710">
    <property type="match status" value="1"/>
</dbReference>
<evidence type="ECO:0000256" key="6">
    <source>
        <dbReference type="ARBA" id="ARBA00048612"/>
    </source>
</evidence>
<dbReference type="EMBL" id="JAECZO010000034">
    <property type="protein sequence ID" value="KAK7194311.1"/>
    <property type="molecule type" value="Genomic_DNA"/>
</dbReference>
<evidence type="ECO:0000256" key="8">
    <source>
        <dbReference type="SAM" id="MobiDB-lite"/>
    </source>
</evidence>
<comment type="subcellular location">
    <subcellularLocation>
        <location evidence="1 7">Mitochondrion</location>
    </subcellularLocation>
</comment>
<dbReference type="FunFam" id="3.40.50.12710:FF:000005">
    <property type="entry name" value="Protein arginine methyltransferase NDUFAF7"/>
    <property type="match status" value="1"/>
</dbReference>